<dbReference type="Gene3D" id="3.90.226.10">
    <property type="entry name" value="2-enoyl-CoA Hydratase, Chain A, domain 1"/>
    <property type="match status" value="2"/>
</dbReference>
<dbReference type="SUPFAM" id="SSF52096">
    <property type="entry name" value="ClpP/crotonase"/>
    <property type="match status" value="2"/>
</dbReference>
<feature type="domain" description="CoA carboxyltransferase C-terminal" evidence="2">
    <location>
        <begin position="253"/>
        <end position="492"/>
    </location>
</feature>
<dbReference type="InterPro" id="IPR011762">
    <property type="entry name" value="COA_CT_N"/>
</dbReference>
<dbReference type="InterPro" id="IPR029045">
    <property type="entry name" value="ClpP/crotonase-like_dom_sf"/>
</dbReference>
<evidence type="ECO:0000313" key="3">
    <source>
        <dbReference type="EMBL" id="XCC62648.1"/>
    </source>
</evidence>
<feature type="domain" description="CoA carboxyltransferase N-terminal" evidence="1">
    <location>
        <begin position="1"/>
        <end position="256"/>
    </location>
</feature>
<proteinExistence type="predicted"/>
<gene>
    <name evidence="3" type="ORF">PUP29_01590</name>
</gene>
<keyword evidence="3" id="KW-0808">Transferase</keyword>
<dbReference type="GO" id="GO:0016740">
    <property type="term" value="F:transferase activity"/>
    <property type="evidence" value="ECO:0007669"/>
    <property type="project" value="UniProtKB-KW"/>
</dbReference>
<name>A0AAU8A8Y5_9FIRM</name>
<dbReference type="InterPro" id="IPR051047">
    <property type="entry name" value="AccD/PCCB"/>
</dbReference>
<dbReference type="Pfam" id="PF01039">
    <property type="entry name" value="Carboxyl_trans"/>
    <property type="match status" value="1"/>
</dbReference>
<dbReference type="EMBL" id="CP117826">
    <property type="protein sequence ID" value="XCC62648.1"/>
    <property type="molecule type" value="Genomic_DNA"/>
</dbReference>
<dbReference type="PANTHER" id="PTHR43842">
    <property type="entry name" value="PROPIONYL-COA CARBOXYLASE BETA CHAIN"/>
    <property type="match status" value="1"/>
</dbReference>
<protein>
    <submittedName>
        <fullName evidence="3">Carboxyl transferase domain-containing protein</fullName>
    </submittedName>
</protein>
<dbReference type="PROSITE" id="PS50989">
    <property type="entry name" value="COA_CT_CTER"/>
    <property type="match status" value="1"/>
</dbReference>
<dbReference type="RefSeq" id="WP_353423663.1">
    <property type="nucleotide sequence ID" value="NZ_CP117826.1"/>
</dbReference>
<reference evidence="3" key="1">
    <citation type="submission" date="2023-02" db="EMBL/GenBank/DDBJ databases">
        <title>Gut commensal Christensenella minuta modulates host metabolism via a new class of secondary bile acids.</title>
        <authorList>
            <person name="Liu C."/>
        </authorList>
    </citation>
    <scope>NUCLEOTIDE SEQUENCE</scope>
    <source>
        <strain evidence="3">CA70</strain>
    </source>
</reference>
<dbReference type="AlphaFoldDB" id="A0AAU8A8Y5"/>
<evidence type="ECO:0000259" key="1">
    <source>
        <dbReference type="PROSITE" id="PS50980"/>
    </source>
</evidence>
<dbReference type="InterPro" id="IPR011763">
    <property type="entry name" value="COA_CT_C"/>
</dbReference>
<dbReference type="GO" id="GO:0004658">
    <property type="term" value="F:propionyl-CoA carboxylase activity"/>
    <property type="evidence" value="ECO:0007669"/>
    <property type="project" value="TreeGrafter"/>
</dbReference>
<evidence type="ECO:0000259" key="2">
    <source>
        <dbReference type="PROSITE" id="PS50989"/>
    </source>
</evidence>
<sequence length="502" mass="52747">MMGKLEELRQKNAAILTGNGQNVQAQHAAGKKTARERLDSLLDKGSFVEIEKFVKRTFATPGFEAASEAGEGVVCGYGTIGERAVFVYAQDYTVLSGSLSAAHASKIIKVMDMAAKNGVPVIGILDSGGARISEGVAAIGSTAAILNKYSELSGVVPTLTVVAGPCIGTAAYIAAVSDFTFMTDGISEVALHGPQIYASASGKSLKETELFGAKNHAEKTGIAQFAYANEEECAQGVKKLLSFLPSNNLDEAPYEASADDLNRQLPFTGEEEFDARAVAASICDNSDIFEIQAAFAPDIFLAFGRINGNVCGIIANAKAELTAAGAKKAARFVGLLDAFSIPAVTLVNCGGTEIDIDAEQDSLITDAARLLSAYAQAGIAKLTLVTGKAVGDGFAVMCPKALGADLVYAWPSAEISSMPPEAGAIILYEDEIKAAEDGIAAKEQMKEKYIEEYANPWQAAAQGVVDDVIEPAYTRQILAAALEMTLTKRENRLPKKHGVLPL</sequence>
<organism evidence="3">
    <name type="scientific">Christensenella massiliensis</name>
    <dbReference type="NCBI Taxonomy" id="1805714"/>
    <lineage>
        <taxon>Bacteria</taxon>
        <taxon>Bacillati</taxon>
        <taxon>Bacillota</taxon>
        <taxon>Clostridia</taxon>
        <taxon>Christensenellales</taxon>
        <taxon>Christensenellaceae</taxon>
        <taxon>Christensenella</taxon>
    </lineage>
</organism>
<accession>A0AAU8A8Y5</accession>
<dbReference type="InterPro" id="IPR034733">
    <property type="entry name" value="AcCoA_carboxyl_beta"/>
</dbReference>
<dbReference type="PROSITE" id="PS50980">
    <property type="entry name" value="COA_CT_NTER"/>
    <property type="match status" value="1"/>
</dbReference>
<dbReference type="PANTHER" id="PTHR43842:SF2">
    <property type="entry name" value="PROPIONYL-COA CARBOXYLASE BETA CHAIN, MITOCHONDRIAL"/>
    <property type="match status" value="1"/>
</dbReference>